<comment type="caution">
    <text evidence="1">The sequence shown here is derived from an EMBL/GenBank/DDBJ whole genome shotgun (WGS) entry which is preliminary data.</text>
</comment>
<dbReference type="EMBL" id="CM056742">
    <property type="protein sequence ID" value="KAJ8675726.1"/>
    <property type="molecule type" value="Genomic_DNA"/>
</dbReference>
<protein>
    <submittedName>
        <fullName evidence="1">Uncharacterized protein</fullName>
    </submittedName>
</protein>
<evidence type="ECO:0000313" key="1">
    <source>
        <dbReference type="EMBL" id="KAJ8675726.1"/>
    </source>
</evidence>
<organism evidence="1 2">
    <name type="scientific">Eretmocerus hayati</name>
    <dbReference type="NCBI Taxonomy" id="131215"/>
    <lineage>
        <taxon>Eukaryota</taxon>
        <taxon>Metazoa</taxon>
        <taxon>Ecdysozoa</taxon>
        <taxon>Arthropoda</taxon>
        <taxon>Hexapoda</taxon>
        <taxon>Insecta</taxon>
        <taxon>Pterygota</taxon>
        <taxon>Neoptera</taxon>
        <taxon>Endopterygota</taxon>
        <taxon>Hymenoptera</taxon>
        <taxon>Apocrita</taxon>
        <taxon>Proctotrupomorpha</taxon>
        <taxon>Chalcidoidea</taxon>
        <taxon>Aphelinidae</taxon>
        <taxon>Aphelininae</taxon>
        <taxon>Eretmocerus</taxon>
    </lineage>
</organism>
<accession>A0ACC2NX49</accession>
<proteinExistence type="predicted"/>
<name>A0ACC2NX49_9HYME</name>
<reference evidence="1" key="1">
    <citation type="submission" date="2023-04" db="EMBL/GenBank/DDBJ databases">
        <title>A chromosome-level genome assembly of the parasitoid wasp Eretmocerus hayati.</title>
        <authorList>
            <person name="Zhong Y."/>
            <person name="Liu S."/>
            <person name="Liu Y."/>
        </authorList>
    </citation>
    <scope>NUCLEOTIDE SEQUENCE</scope>
    <source>
        <strain evidence="1">ZJU_SS_LIU_2023</strain>
    </source>
</reference>
<gene>
    <name evidence="1" type="ORF">QAD02_011512</name>
</gene>
<keyword evidence="2" id="KW-1185">Reference proteome</keyword>
<feature type="non-terminal residue" evidence="1">
    <location>
        <position position="1"/>
    </location>
</feature>
<dbReference type="Proteomes" id="UP001239111">
    <property type="component" value="Chromosome 2"/>
</dbReference>
<sequence length="390" mass="44769">QAEVRAIFIPGIHPNDFSRKRVCPKIPGEDMNSMEFIKYMGYPVEEHFVTSEDGYILRLHRIPATQDSPAVLLHHGLLESSFSWLVNGRNKSLAFILASEGYDVWLGNARGNTYSRNHTTLSTSDSAFWDFSWHEMGIYDLPAEIQYISNLKDDKLFYIGHSMGTTIFLVMAAERPDIAFQIKAMIGLAPAAYLNHMDGLFRTVAPLLHSIQVDHGVKGASEFFGHNALYRIIVNFSCDKPALKQLMVDFVFSIVGFSPEQLNTTVLPLVFTHSPAGTSLKTAFHYIQNFWKKNFRFYDYGQAENLRIYNNKEPPEYNISKISVPIAIYWAENDFLSRPADVVRLYEKLEKKIGLFKIEDPKFNHEDFIWGIGAPELVYKRLLEVMEEYR</sequence>
<evidence type="ECO:0000313" key="2">
    <source>
        <dbReference type="Proteomes" id="UP001239111"/>
    </source>
</evidence>